<evidence type="ECO:0000256" key="2">
    <source>
        <dbReference type="ARBA" id="ARBA00023136"/>
    </source>
</evidence>
<dbReference type="PANTHER" id="PTHR37423:SF1">
    <property type="entry name" value="OUTER MEMBRANE PROTEIN ASSEMBLY FACTOR BAMD"/>
    <property type="match status" value="1"/>
</dbReference>
<comment type="similarity">
    <text evidence="6">Belongs to the BamD family.</text>
</comment>
<evidence type="ECO:0000256" key="1">
    <source>
        <dbReference type="ARBA" id="ARBA00022729"/>
    </source>
</evidence>
<evidence type="ECO:0000259" key="7">
    <source>
        <dbReference type="Pfam" id="PF13525"/>
    </source>
</evidence>
<dbReference type="EMBL" id="VFIY01000018">
    <property type="protein sequence ID" value="TPD57610.1"/>
    <property type="molecule type" value="Genomic_DNA"/>
</dbReference>
<dbReference type="InterPro" id="IPR039565">
    <property type="entry name" value="BamD-like"/>
</dbReference>
<dbReference type="CDD" id="cd15830">
    <property type="entry name" value="BamD"/>
    <property type="match status" value="1"/>
</dbReference>
<dbReference type="SUPFAM" id="SSF48452">
    <property type="entry name" value="TPR-like"/>
    <property type="match status" value="1"/>
</dbReference>
<dbReference type="NCBIfam" id="TIGR03302">
    <property type="entry name" value="OM_YfiO"/>
    <property type="match status" value="1"/>
</dbReference>
<feature type="domain" description="Outer membrane lipoprotein BamD-like" evidence="7">
    <location>
        <begin position="40"/>
        <end position="232"/>
    </location>
</feature>
<keyword evidence="1 6" id="KW-0732">Signal</keyword>
<protein>
    <recommendedName>
        <fullName evidence="6">Outer membrane protein assembly factor BamD</fullName>
    </recommendedName>
</protein>
<dbReference type="Gene3D" id="1.25.40.10">
    <property type="entry name" value="Tetratricopeptide repeat domain"/>
    <property type="match status" value="1"/>
</dbReference>
<evidence type="ECO:0000313" key="9">
    <source>
        <dbReference type="Proteomes" id="UP000319148"/>
    </source>
</evidence>
<keyword evidence="3" id="KW-0564">Palmitate</keyword>
<comment type="subcellular location">
    <subcellularLocation>
        <location evidence="6">Cell outer membrane</location>
    </subcellularLocation>
</comment>
<keyword evidence="2 6" id="KW-0472">Membrane</keyword>
<gene>
    <name evidence="6" type="primary">bamD</name>
    <name evidence="8" type="ORF">FIV46_15985</name>
</gene>
<dbReference type="AlphaFoldDB" id="A0A501PB85"/>
<comment type="subunit">
    <text evidence="6">Part of the Bam complex.</text>
</comment>
<comment type="function">
    <text evidence="6">Part of the outer membrane protein assembly complex, which is involved in assembly and insertion of beta-barrel proteins into the outer membrane.</text>
</comment>
<dbReference type="GO" id="GO:0043165">
    <property type="term" value="P:Gram-negative-bacterium-type cell outer membrane assembly"/>
    <property type="evidence" value="ECO:0007669"/>
    <property type="project" value="UniProtKB-UniRule"/>
</dbReference>
<organism evidence="8 9">
    <name type="scientific">Emcibacter nanhaiensis</name>
    <dbReference type="NCBI Taxonomy" id="1505037"/>
    <lineage>
        <taxon>Bacteria</taxon>
        <taxon>Pseudomonadati</taxon>
        <taxon>Pseudomonadota</taxon>
        <taxon>Alphaproteobacteria</taxon>
        <taxon>Emcibacterales</taxon>
        <taxon>Emcibacteraceae</taxon>
        <taxon>Emcibacter</taxon>
    </lineage>
</organism>
<dbReference type="Pfam" id="PF13525">
    <property type="entry name" value="YfiO"/>
    <property type="match status" value="1"/>
</dbReference>
<keyword evidence="9" id="KW-1185">Reference proteome</keyword>
<sequence length="261" mass="30390">MNFHIGDYSLSKLTKNAVLMIAALLLLAGCGGRDTLKYEDRSVEEIYDWALDYINKGQYRYAAVAFDEVERQHPYSVWARRAQLMSAYSYYMANKYEEAILTAGRFISLHPGNKDAAYAYYLTGLCYYEQITDVRRDQKITEQALAAFTEVVRRFPLSKYAQDARLKIDLTRDHLAGKEMEIGRFYQKSGEYMSAIKRFRTVVEDYETTSHVPEALHRLTELYMTLGIYPEALKTAAVLGHNYPDSKWYKYSYELMKKYSN</sequence>
<dbReference type="PANTHER" id="PTHR37423">
    <property type="entry name" value="SOLUBLE LYTIC MUREIN TRANSGLYCOSYLASE-RELATED"/>
    <property type="match status" value="1"/>
</dbReference>
<keyword evidence="4 6" id="KW-0998">Cell outer membrane</keyword>
<evidence type="ECO:0000256" key="4">
    <source>
        <dbReference type="ARBA" id="ARBA00023237"/>
    </source>
</evidence>
<dbReference type="InterPro" id="IPR011990">
    <property type="entry name" value="TPR-like_helical_dom_sf"/>
</dbReference>
<dbReference type="HAMAP" id="MF_00922">
    <property type="entry name" value="OM_assembly_BamD"/>
    <property type="match status" value="1"/>
</dbReference>
<comment type="caution">
    <text evidence="8">The sequence shown here is derived from an EMBL/GenBank/DDBJ whole genome shotgun (WGS) entry which is preliminary data.</text>
</comment>
<evidence type="ECO:0000256" key="5">
    <source>
        <dbReference type="ARBA" id="ARBA00023288"/>
    </source>
</evidence>
<reference evidence="9" key="1">
    <citation type="submission" date="2019-06" db="EMBL/GenBank/DDBJ databases">
        <title>The complete genome of Emcibacter congregatus ZYLT.</title>
        <authorList>
            <person name="Zhao Z."/>
        </authorList>
    </citation>
    <scope>NUCLEOTIDE SEQUENCE [LARGE SCALE GENOMIC DNA]</scope>
    <source>
        <strain evidence="9">MCCC 1A06723</strain>
    </source>
</reference>
<accession>A0A501PB85</accession>
<keyword evidence="5" id="KW-0449">Lipoprotein</keyword>
<dbReference type="RefSeq" id="WP_139941925.1">
    <property type="nucleotide sequence ID" value="NZ_JBHSYP010000005.1"/>
</dbReference>
<name>A0A501PB85_9PROT</name>
<evidence type="ECO:0000313" key="8">
    <source>
        <dbReference type="EMBL" id="TPD57610.1"/>
    </source>
</evidence>
<dbReference type="GO" id="GO:0051205">
    <property type="term" value="P:protein insertion into membrane"/>
    <property type="evidence" value="ECO:0007669"/>
    <property type="project" value="UniProtKB-UniRule"/>
</dbReference>
<evidence type="ECO:0000256" key="6">
    <source>
        <dbReference type="HAMAP-Rule" id="MF_00922"/>
    </source>
</evidence>
<evidence type="ECO:0000256" key="3">
    <source>
        <dbReference type="ARBA" id="ARBA00023139"/>
    </source>
</evidence>
<dbReference type="Proteomes" id="UP000319148">
    <property type="component" value="Unassembled WGS sequence"/>
</dbReference>
<proteinExistence type="inferred from homology"/>
<dbReference type="GO" id="GO:1990063">
    <property type="term" value="C:Bam protein complex"/>
    <property type="evidence" value="ECO:0007669"/>
    <property type="project" value="TreeGrafter"/>
</dbReference>
<dbReference type="InterPro" id="IPR017689">
    <property type="entry name" value="BamD"/>
</dbReference>
<dbReference type="OrthoDB" id="9804044at2"/>